<comment type="caution">
    <text evidence="1">The sequence shown here is derived from an EMBL/GenBank/DDBJ whole genome shotgun (WGS) entry which is preliminary data.</text>
</comment>
<accession>M2P896</accession>
<name>M2P896_9FIRM</name>
<organism evidence="1 2">
    <name type="scientific">Eggerthia catenaformis OT 569 = DSM 20559</name>
    <dbReference type="NCBI Taxonomy" id="999415"/>
    <lineage>
        <taxon>Bacteria</taxon>
        <taxon>Bacillati</taxon>
        <taxon>Bacillota</taxon>
        <taxon>Erysipelotrichia</taxon>
        <taxon>Erysipelotrichales</taxon>
        <taxon>Coprobacillaceae</taxon>
        <taxon>Eggerthia</taxon>
    </lineage>
</organism>
<reference evidence="1 2" key="1">
    <citation type="submission" date="2013-02" db="EMBL/GenBank/DDBJ databases">
        <title>The Genome Sequence of Lactobacillus catenaformis F0143.</title>
        <authorList>
            <consortium name="The Broad Institute Genome Sequencing Platform"/>
            <person name="Earl A."/>
            <person name="Ward D."/>
            <person name="Feldgarden M."/>
            <person name="Gevers D."/>
            <person name="Izard J."/>
            <person name="Blanton J.M."/>
            <person name="Mathney J."/>
            <person name="Dewhirst F.E."/>
            <person name="Young S.K."/>
            <person name="Zeng Q."/>
            <person name="Gargeya S."/>
            <person name="Fitzgerald M."/>
            <person name="Haas B."/>
            <person name="Abouelleil A."/>
            <person name="Alvarado L."/>
            <person name="Arachchi H.M."/>
            <person name="Berlin A."/>
            <person name="Chapman S.B."/>
            <person name="Gearin G."/>
            <person name="Goldberg J."/>
            <person name="Griggs A."/>
            <person name="Gujja S."/>
            <person name="Hansen M."/>
            <person name="Heiman D."/>
            <person name="Howarth C."/>
            <person name="Larimer J."/>
            <person name="Lui A."/>
            <person name="MacDonald P.J.P."/>
            <person name="McCowen C."/>
            <person name="Montmayeur A."/>
            <person name="Murphy C."/>
            <person name="Neiman D."/>
            <person name="Pearson M."/>
            <person name="Priest M."/>
            <person name="Roberts A."/>
            <person name="Saif S."/>
            <person name="Shea T."/>
            <person name="Sisk P."/>
            <person name="Stolte C."/>
            <person name="Sykes S."/>
            <person name="Wortman J."/>
            <person name="Nusbaum C."/>
            <person name="Birren B."/>
        </authorList>
    </citation>
    <scope>NUCLEOTIDE SEQUENCE [LARGE SCALE GENOMIC DNA]</scope>
    <source>
        <strain evidence="1 2">OT 569</strain>
    </source>
</reference>
<dbReference type="EMBL" id="AGEJ01000018">
    <property type="protein sequence ID" value="EMD16547.1"/>
    <property type="molecule type" value="Genomic_DNA"/>
</dbReference>
<proteinExistence type="predicted"/>
<dbReference type="STRING" id="999415.HMPREF9943_01101"/>
<dbReference type="RefSeq" id="WP_004802907.1">
    <property type="nucleotide sequence ID" value="NZ_AUGJ01000002.1"/>
</dbReference>
<keyword evidence="2" id="KW-1185">Reference proteome</keyword>
<dbReference type="BioCyc" id="ECAT999415-HMP:GTTI-1127-MONOMER"/>
<gene>
    <name evidence="1" type="ORF">HMPREF9943_01101</name>
</gene>
<sequence length="43" mass="5326">MGFVGGYPYEWYIFIENLTDERKKHIIDINVLFFDMDKYQFND</sequence>
<evidence type="ECO:0000313" key="1">
    <source>
        <dbReference type="EMBL" id="EMD16547.1"/>
    </source>
</evidence>
<evidence type="ECO:0000313" key="2">
    <source>
        <dbReference type="Proteomes" id="UP000011758"/>
    </source>
</evidence>
<dbReference type="AlphaFoldDB" id="M2P896"/>
<protein>
    <submittedName>
        <fullName evidence="1">Uncharacterized protein</fullName>
    </submittedName>
</protein>
<dbReference type="Proteomes" id="UP000011758">
    <property type="component" value="Unassembled WGS sequence"/>
</dbReference>